<dbReference type="Proteomes" id="UP000077071">
    <property type="component" value="Chromosome"/>
</dbReference>
<dbReference type="PATRIC" id="fig|33888.3.peg.402"/>
<feature type="domain" description="DUF1023" evidence="1">
    <location>
        <begin position="211"/>
        <end position="371"/>
    </location>
</feature>
<dbReference type="ESTHER" id="9mico-a0a160kpu4">
    <property type="family name" value="Duf_1023"/>
</dbReference>
<gene>
    <name evidence="2" type="ORF">A6122_0350</name>
</gene>
<dbReference type="Pfam" id="PF06259">
    <property type="entry name" value="Abhydrolase_8"/>
    <property type="match status" value="1"/>
</dbReference>
<accession>A0A160KPU4</accession>
<organism evidence="2 3">
    <name type="scientific">Rathayibacter tritici</name>
    <dbReference type="NCBI Taxonomy" id="33888"/>
    <lineage>
        <taxon>Bacteria</taxon>
        <taxon>Bacillati</taxon>
        <taxon>Actinomycetota</taxon>
        <taxon>Actinomycetes</taxon>
        <taxon>Micrococcales</taxon>
        <taxon>Microbacteriaceae</taxon>
        <taxon>Rathayibacter</taxon>
    </lineage>
</organism>
<sequence>MFAGGVRSLVDEANHPLLLLHSSWTDFLDSCPWGRVEYVDVFTGADSFLAILLEDAAWAERSAAAFEQAGGVGLTDVALDARASFQTPRGVLRLLEPGLSAAEIAAEWSRFDLAVEDVAVLPVSTRLGLAGLDGLPAAVRDAASRSLLADAMRDPVRMRSSMGLAGATGLSLEDFERQIGALAAGLAKADERARLNSTVAQLVGFGTDDCAVTAAVSIGDLDTASTVIVNVPGAGTTLEGVRENVDAAAVVREATVKNGGGSTAVVAWLGYRAPSLPEVNTTTRAESGAERFATFLDGVVESRAGSPPEHLTVTAHSYGSTLVALALQLTEHRIDDFVAYGSPGFAAGTEVDELNADEVHATEAAADHIARRGRRWAMGRRRDPRGIPGVDVFSSESGEGTRAVTGHDMTADESSGAVGYLSRDSSTTAAIARIAVGGRP</sequence>
<dbReference type="RefSeq" id="WP_068250893.1">
    <property type="nucleotide sequence ID" value="NZ_CP015515.1"/>
</dbReference>
<dbReference type="SUPFAM" id="SSF53474">
    <property type="entry name" value="alpha/beta-Hydrolases"/>
    <property type="match status" value="1"/>
</dbReference>
<evidence type="ECO:0000313" key="2">
    <source>
        <dbReference type="EMBL" id="AND15510.1"/>
    </source>
</evidence>
<proteinExistence type="predicted"/>
<name>A0A160KPU4_9MICO</name>
<dbReference type="EMBL" id="CP015515">
    <property type="protein sequence ID" value="AND15510.1"/>
    <property type="molecule type" value="Genomic_DNA"/>
</dbReference>
<dbReference type="InterPro" id="IPR010427">
    <property type="entry name" value="DUF1023"/>
</dbReference>
<dbReference type="AlphaFoldDB" id="A0A160KPU4"/>
<dbReference type="InterPro" id="IPR029058">
    <property type="entry name" value="AB_hydrolase_fold"/>
</dbReference>
<keyword evidence="3" id="KW-1185">Reference proteome</keyword>
<evidence type="ECO:0000313" key="3">
    <source>
        <dbReference type="Proteomes" id="UP000077071"/>
    </source>
</evidence>
<dbReference type="STRING" id="33888.A6122_0350"/>
<evidence type="ECO:0000259" key="1">
    <source>
        <dbReference type="Pfam" id="PF06259"/>
    </source>
</evidence>
<reference evidence="2 3" key="1">
    <citation type="submission" date="2016-05" db="EMBL/GenBank/DDBJ databases">
        <title>Complete genome sequence of Rathayibacter tritici NCPPB 1953.</title>
        <authorList>
            <person name="Park J."/>
            <person name="Lee H.-H."/>
            <person name="Lee S.-W."/>
            <person name="Seo Y.-S."/>
        </authorList>
    </citation>
    <scope>NUCLEOTIDE SEQUENCE [LARGE SCALE GENOMIC DNA]</scope>
    <source>
        <strain evidence="2 3">NCPPB 1953</strain>
    </source>
</reference>
<dbReference type="OrthoDB" id="3259161at2"/>
<dbReference type="KEGG" id="rtn:A6122_0350"/>
<protein>
    <recommendedName>
        <fullName evidence="1">DUF1023 domain-containing protein</fullName>
    </recommendedName>
</protein>